<keyword evidence="2" id="KW-0067">ATP-binding</keyword>
<dbReference type="PANTHER" id="PTHR43384:SF4">
    <property type="entry name" value="CELLULOSE BIOSYNTHESIS PROTEIN BCSQ-RELATED"/>
    <property type="match status" value="1"/>
</dbReference>
<protein>
    <submittedName>
        <fullName evidence="3">Flagellar biosynthesis protein FlhG</fullName>
    </submittedName>
</protein>
<dbReference type="GO" id="GO:0051782">
    <property type="term" value="P:negative regulation of cell division"/>
    <property type="evidence" value="ECO:0007669"/>
    <property type="project" value="TreeGrafter"/>
</dbReference>
<dbReference type="InterPro" id="IPR033756">
    <property type="entry name" value="YlxH/NBP35"/>
</dbReference>
<keyword evidence="4" id="KW-1185">Reference proteome</keyword>
<keyword evidence="3" id="KW-0282">Flagellum</keyword>
<dbReference type="GO" id="GO:0005524">
    <property type="term" value="F:ATP binding"/>
    <property type="evidence" value="ECO:0007669"/>
    <property type="project" value="UniProtKB-KW"/>
</dbReference>
<evidence type="ECO:0000256" key="1">
    <source>
        <dbReference type="ARBA" id="ARBA00022741"/>
    </source>
</evidence>
<accession>A0A1T4XA37</accession>
<proteinExistence type="predicted"/>
<dbReference type="RefSeq" id="WP_078696241.1">
    <property type="nucleotide sequence ID" value="NZ_FUYH01000007.1"/>
</dbReference>
<organism evidence="3 4">
    <name type="scientific">Caloramator quimbayensis</name>
    <dbReference type="NCBI Taxonomy" id="1147123"/>
    <lineage>
        <taxon>Bacteria</taxon>
        <taxon>Bacillati</taxon>
        <taxon>Bacillota</taxon>
        <taxon>Clostridia</taxon>
        <taxon>Eubacteriales</taxon>
        <taxon>Clostridiaceae</taxon>
        <taxon>Caloramator</taxon>
    </lineage>
</organism>
<dbReference type="InterPro" id="IPR050625">
    <property type="entry name" value="ParA/MinD_ATPase"/>
</dbReference>
<dbReference type="InterPro" id="IPR033875">
    <property type="entry name" value="FlhG"/>
</dbReference>
<dbReference type="EMBL" id="FUYH01000007">
    <property type="protein sequence ID" value="SKA86482.1"/>
    <property type="molecule type" value="Genomic_DNA"/>
</dbReference>
<dbReference type="GO" id="GO:0016887">
    <property type="term" value="F:ATP hydrolysis activity"/>
    <property type="evidence" value="ECO:0007669"/>
    <property type="project" value="TreeGrafter"/>
</dbReference>
<dbReference type="SUPFAM" id="SSF52540">
    <property type="entry name" value="P-loop containing nucleoside triphosphate hydrolases"/>
    <property type="match status" value="1"/>
</dbReference>
<dbReference type="OrthoDB" id="9816297at2"/>
<name>A0A1T4XA37_9CLOT</name>
<keyword evidence="1" id="KW-0547">Nucleotide-binding</keyword>
<evidence type="ECO:0000313" key="3">
    <source>
        <dbReference type="EMBL" id="SKA86482.1"/>
    </source>
</evidence>
<gene>
    <name evidence="3" type="ORF">SAMN05443428_10792</name>
</gene>
<dbReference type="CDD" id="cd02038">
    <property type="entry name" value="FlhG-like"/>
    <property type="match status" value="1"/>
</dbReference>
<evidence type="ECO:0000313" key="4">
    <source>
        <dbReference type="Proteomes" id="UP000190105"/>
    </source>
</evidence>
<reference evidence="4" key="1">
    <citation type="submission" date="2017-02" db="EMBL/GenBank/DDBJ databases">
        <authorList>
            <person name="Varghese N."/>
            <person name="Submissions S."/>
        </authorList>
    </citation>
    <scope>NUCLEOTIDE SEQUENCE [LARGE SCALE GENOMIC DNA]</scope>
    <source>
        <strain evidence="4">USBA 833</strain>
    </source>
</reference>
<evidence type="ECO:0000256" key="2">
    <source>
        <dbReference type="ARBA" id="ARBA00022840"/>
    </source>
</evidence>
<dbReference type="GO" id="GO:0009898">
    <property type="term" value="C:cytoplasmic side of plasma membrane"/>
    <property type="evidence" value="ECO:0007669"/>
    <property type="project" value="TreeGrafter"/>
</dbReference>
<dbReference type="AlphaFoldDB" id="A0A1T4XA37"/>
<keyword evidence="3" id="KW-0969">Cilium</keyword>
<dbReference type="InterPro" id="IPR027417">
    <property type="entry name" value="P-loop_NTPase"/>
</dbReference>
<sequence length="285" mass="32004">MDQAYKLRNLINSKKQIENNFRVIAVSSGKGGVGKTNFAVNLAIALKKRGLRVSILDADFGMANVDILFGIKTRYTIYDILYNDKTIDDVYEMTEEGVKIIPGGSGISELFDLDDEKRKKIIDEFSKINDIDILIIDTGAGLSKTTLTLLNFADDIIVITNSEPCSLTDAYSLIKVICRENIKSNIGVVVNRAKNIIEGRETFNKLSNAIKIFLDKEIKYLGYICEDHRVINAVREQKPFISMYPRCEAGLCINKITSEILGTCDNNKNATVKEYFSKILKFMGR</sequence>
<dbReference type="PIRSF" id="PIRSF003092">
    <property type="entry name" value="MinD"/>
    <property type="match status" value="1"/>
</dbReference>
<dbReference type="Pfam" id="PF10609">
    <property type="entry name" value="ParA"/>
    <property type="match status" value="1"/>
</dbReference>
<dbReference type="InterPro" id="IPR025501">
    <property type="entry name" value="MinD_FleN"/>
</dbReference>
<dbReference type="Proteomes" id="UP000190105">
    <property type="component" value="Unassembled WGS sequence"/>
</dbReference>
<dbReference type="PANTHER" id="PTHR43384">
    <property type="entry name" value="SEPTUM SITE-DETERMINING PROTEIN MIND HOMOLOG, CHLOROPLASTIC-RELATED"/>
    <property type="match status" value="1"/>
</dbReference>
<dbReference type="GO" id="GO:0005829">
    <property type="term" value="C:cytosol"/>
    <property type="evidence" value="ECO:0007669"/>
    <property type="project" value="TreeGrafter"/>
</dbReference>
<dbReference type="STRING" id="1147123.SAMN05443428_10792"/>
<keyword evidence="3" id="KW-0966">Cell projection</keyword>
<dbReference type="Gene3D" id="3.40.50.300">
    <property type="entry name" value="P-loop containing nucleotide triphosphate hydrolases"/>
    <property type="match status" value="1"/>
</dbReference>